<dbReference type="KEGG" id="pif:PITG_08078"/>
<protein>
    <submittedName>
        <fullName evidence="1">Uncharacterized protein</fullName>
    </submittedName>
</protein>
<dbReference type="EMBL" id="DS028129">
    <property type="protein sequence ID" value="EEY54435.1"/>
    <property type="molecule type" value="Genomic_DNA"/>
</dbReference>
<dbReference type="RefSeq" id="XP_002904257.1">
    <property type="nucleotide sequence ID" value="XM_002904211.1"/>
</dbReference>
<dbReference type="HOGENOM" id="CLU_1543041_0_0_1"/>
<organism evidence="1 2">
    <name type="scientific">Phytophthora infestans (strain T30-4)</name>
    <name type="common">Potato late blight agent</name>
    <dbReference type="NCBI Taxonomy" id="403677"/>
    <lineage>
        <taxon>Eukaryota</taxon>
        <taxon>Sar</taxon>
        <taxon>Stramenopiles</taxon>
        <taxon>Oomycota</taxon>
        <taxon>Peronosporomycetes</taxon>
        <taxon>Peronosporales</taxon>
        <taxon>Peronosporaceae</taxon>
        <taxon>Phytophthora</taxon>
    </lineage>
</organism>
<keyword evidence="2" id="KW-1185">Reference proteome</keyword>
<evidence type="ECO:0000313" key="1">
    <source>
        <dbReference type="EMBL" id="EEY54435.1"/>
    </source>
</evidence>
<proteinExistence type="predicted"/>
<dbReference type="InParanoid" id="D0N9E7"/>
<dbReference type="Proteomes" id="UP000006643">
    <property type="component" value="Unassembled WGS sequence"/>
</dbReference>
<name>D0N9E7_PHYIT</name>
<evidence type="ECO:0000313" key="2">
    <source>
        <dbReference type="Proteomes" id="UP000006643"/>
    </source>
</evidence>
<dbReference type="GeneID" id="9472766"/>
<dbReference type="AlphaFoldDB" id="D0N9E7"/>
<reference evidence="2" key="1">
    <citation type="journal article" date="2009" name="Nature">
        <title>Genome sequence and analysis of the Irish potato famine pathogen Phytophthora infestans.</title>
        <authorList>
            <consortium name="The Broad Institute Genome Sequencing Platform"/>
            <person name="Haas B.J."/>
            <person name="Kamoun S."/>
            <person name="Zody M.C."/>
            <person name="Jiang R.H."/>
            <person name="Handsaker R.E."/>
            <person name="Cano L.M."/>
            <person name="Grabherr M."/>
            <person name="Kodira C.D."/>
            <person name="Raffaele S."/>
            <person name="Torto-Alalibo T."/>
            <person name="Bozkurt T.O."/>
            <person name="Ah-Fong A.M."/>
            <person name="Alvarado L."/>
            <person name="Anderson V.L."/>
            <person name="Armstrong M.R."/>
            <person name="Avrova A."/>
            <person name="Baxter L."/>
            <person name="Beynon J."/>
            <person name="Boevink P.C."/>
            <person name="Bollmann S.R."/>
            <person name="Bos J.I."/>
            <person name="Bulone V."/>
            <person name="Cai G."/>
            <person name="Cakir C."/>
            <person name="Carrington J.C."/>
            <person name="Chawner M."/>
            <person name="Conti L."/>
            <person name="Costanzo S."/>
            <person name="Ewan R."/>
            <person name="Fahlgren N."/>
            <person name="Fischbach M.A."/>
            <person name="Fugelstad J."/>
            <person name="Gilroy E.M."/>
            <person name="Gnerre S."/>
            <person name="Green P.J."/>
            <person name="Grenville-Briggs L.J."/>
            <person name="Griffith J."/>
            <person name="Grunwald N.J."/>
            <person name="Horn K."/>
            <person name="Horner N.R."/>
            <person name="Hu C.H."/>
            <person name="Huitema E."/>
            <person name="Jeong D.H."/>
            <person name="Jones A.M."/>
            <person name="Jones J.D."/>
            <person name="Jones R.W."/>
            <person name="Karlsson E.K."/>
            <person name="Kunjeti S.G."/>
            <person name="Lamour K."/>
            <person name="Liu Z."/>
            <person name="Ma L."/>
            <person name="Maclean D."/>
            <person name="Chibucos M.C."/>
            <person name="McDonald H."/>
            <person name="McWalters J."/>
            <person name="Meijer H.J."/>
            <person name="Morgan W."/>
            <person name="Morris P.F."/>
            <person name="Munro C.A."/>
            <person name="O'Neill K."/>
            <person name="Ospina-Giraldo M."/>
            <person name="Pinzon A."/>
            <person name="Pritchard L."/>
            <person name="Ramsahoye B."/>
            <person name="Ren Q."/>
            <person name="Restrepo S."/>
            <person name="Roy S."/>
            <person name="Sadanandom A."/>
            <person name="Savidor A."/>
            <person name="Schornack S."/>
            <person name="Schwartz D.C."/>
            <person name="Schumann U.D."/>
            <person name="Schwessinger B."/>
            <person name="Seyer L."/>
            <person name="Sharpe T."/>
            <person name="Silvar C."/>
            <person name="Song J."/>
            <person name="Studholme D.J."/>
            <person name="Sykes S."/>
            <person name="Thines M."/>
            <person name="van de Vondervoort P.J."/>
            <person name="Phuntumart V."/>
            <person name="Wawra S."/>
            <person name="Weide R."/>
            <person name="Win J."/>
            <person name="Young C."/>
            <person name="Zhou S."/>
            <person name="Fry W."/>
            <person name="Meyers B.C."/>
            <person name="van West P."/>
            <person name="Ristaino J."/>
            <person name="Govers F."/>
            <person name="Birch P.R."/>
            <person name="Whisson S.C."/>
            <person name="Judelson H.S."/>
            <person name="Nusbaum C."/>
        </authorList>
    </citation>
    <scope>NUCLEOTIDE SEQUENCE [LARGE SCALE GENOMIC DNA]</scope>
    <source>
        <strain evidence="2">T30-4</strain>
    </source>
</reference>
<accession>D0N9E7</accession>
<sequence length="174" mass="18338">MSAAIKRKCSFATQSACGSSIITSECSSSPYIMRVTTRSVSTAGFMSVAVTDCASHTAKSAGAITKSVIITTSTSSRVVADKSASATATNFCARRHGQVRARRLWLVLELRRRHQVRVHPACENGTTATSAGFTTTSTSASDLANITTGTTKSASQHTFSPIVQTAVAVWSRRS</sequence>
<gene>
    <name evidence="1" type="ORF">PITG_08078</name>
</gene>
<dbReference type="VEuPathDB" id="FungiDB:PITG_08078"/>